<keyword evidence="3" id="KW-1185">Reference proteome</keyword>
<dbReference type="RefSeq" id="WP_126620427.1">
    <property type="nucleotide sequence ID" value="NZ_CP034563.1"/>
</dbReference>
<feature type="domain" description="Secretion system C-terminal sorting" evidence="1">
    <location>
        <begin position="3"/>
        <end position="85"/>
    </location>
</feature>
<protein>
    <submittedName>
        <fullName evidence="2">T9SS type A sorting domain-containing protein</fullName>
    </submittedName>
</protein>
<evidence type="ECO:0000313" key="3">
    <source>
        <dbReference type="Proteomes" id="UP000267268"/>
    </source>
</evidence>
<organism evidence="2 3">
    <name type="scientific">Flammeovirga pectinis</name>
    <dbReference type="NCBI Taxonomy" id="2494373"/>
    <lineage>
        <taxon>Bacteria</taxon>
        <taxon>Pseudomonadati</taxon>
        <taxon>Bacteroidota</taxon>
        <taxon>Cytophagia</taxon>
        <taxon>Cytophagales</taxon>
        <taxon>Flammeovirgaceae</taxon>
        <taxon>Flammeovirga</taxon>
    </lineage>
</organism>
<reference evidence="2 3" key="1">
    <citation type="submission" date="2018-12" db="EMBL/GenBank/DDBJ databases">
        <title>Flammeovirga pectinis sp. nov., isolated from the gut of the Korean scallop, Patinopecten yessoensis.</title>
        <authorList>
            <person name="Bae J.-W."/>
            <person name="Jeong Y.-S."/>
            <person name="Kang W."/>
        </authorList>
    </citation>
    <scope>NUCLEOTIDE SEQUENCE [LARGE SCALE GENOMIC DNA]</scope>
    <source>
        <strain evidence="2 3">L12M1</strain>
    </source>
</reference>
<dbReference type="AlphaFoldDB" id="A0A3S9PBH7"/>
<gene>
    <name evidence="2" type="ORF">EI427_22235</name>
</gene>
<sequence length="87" mass="10207">MTYPNPVSETLILEKDQYYLNNILSSEKILLESIYKYQLFDFEGNLILSNNFYGKVTINTSKLKKGKYILRITQNEDKVDVHSIIIK</sequence>
<proteinExistence type="predicted"/>
<dbReference type="EMBL" id="CP034563">
    <property type="protein sequence ID" value="AZQ65580.1"/>
    <property type="molecule type" value="Genomic_DNA"/>
</dbReference>
<evidence type="ECO:0000259" key="1">
    <source>
        <dbReference type="Pfam" id="PF18962"/>
    </source>
</evidence>
<accession>A0A3S9PBH7</accession>
<name>A0A3S9PBH7_9BACT</name>
<evidence type="ECO:0000313" key="2">
    <source>
        <dbReference type="EMBL" id="AZQ65580.1"/>
    </source>
</evidence>
<dbReference type="NCBIfam" id="TIGR04183">
    <property type="entry name" value="Por_Secre_tail"/>
    <property type="match status" value="1"/>
</dbReference>
<dbReference type="Pfam" id="PF18962">
    <property type="entry name" value="Por_Secre_tail"/>
    <property type="match status" value="1"/>
</dbReference>
<dbReference type="InterPro" id="IPR026444">
    <property type="entry name" value="Secre_tail"/>
</dbReference>
<dbReference type="Proteomes" id="UP000267268">
    <property type="component" value="Chromosome 2"/>
</dbReference>
<dbReference type="KEGG" id="fll:EI427_22235"/>
<dbReference type="OrthoDB" id="4535652at2"/>